<evidence type="ECO:0000313" key="2">
    <source>
        <dbReference type="Proteomes" id="UP001154078"/>
    </source>
</evidence>
<sequence>MTSHLWYLNDEILSLFDDTVPIDMKKKIVKAVKIRDGIDSKVKRFEVDHKNINSIIQKDLSDFVSQKSLNLFKIFDLPYDFLDVDIELWTSNESYKENE</sequence>
<evidence type="ECO:0000313" key="1">
    <source>
        <dbReference type="EMBL" id="CAH0546718.1"/>
    </source>
</evidence>
<reference evidence="1" key="1">
    <citation type="submission" date="2021-12" db="EMBL/GenBank/DDBJ databases">
        <authorList>
            <person name="King R."/>
        </authorList>
    </citation>
    <scope>NUCLEOTIDE SEQUENCE</scope>
</reference>
<organism evidence="1 2">
    <name type="scientific">Brassicogethes aeneus</name>
    <name type="common">Rape pollen beetle</name>
    <name type="synonym">Meligethes aeneus</name>
    <dbReference type="NCBI Taxonomy" id="1431903"/>
    <lineage>
        <taxon>Eukaryota</taxon>
        <taxon>Metazoa</taxon>
        <taxon>Ecdysozoa</taxon>
        <taxon>Arthropoda</taxon>
        <taxon>Hexapoda</taxon>
        <taxon>Insecta</taxon>
        <taxon>Pterygota</taxon>
        <taxon>Neoptera</taxon>
        <taxon>Endopterygota</taxon>
        <taxon>Coleoptera</taxon>
        <taxon>Polyphaga</taxon>
        <taxon>Cucujiformia</taxon>
        <taxon>Nitidulidae</taxon>
        <taxon>Meligethinae</taxon>
        <taxon>Brassicogethes</taxon>
    </lineage>
</organism>
<keyword evidence="2" id="KW-1185">Reference proteome</keyword>
<dbReference type="OrthoDB" id="6774905at2759"/>
<accession>A0A9P0AT54</accession>
<dbReference type="Proteomes" id="UP001154078">
    <property type="component" value="Chromosome 1"/>
</dbReference>
<protein>
    <submittedName>
        <fullName evidence="1">Uncharacterized protein</fullName>
    </submittedName>
</protein>
<dbReference type="AlphaFoldDB" id="A0A9P0AT54"/>
<name>A0A9P0AT54_BRAAE</name>
<dbReference type="EMBL" id="OV121132">
    <property type="protein sequence ID" value="CAH0546718.1"/>
    <property type="molecule type" value="Genomic_DNA"/>
</dbReference>
<proteinExistence type="predicted"/>
<gene>
    <name evidence="1" type="ORF">MELIAE_LOCUS826</name>
</gene>